<evidence type="ECO:0000313" key="1">
    <source>
        <dbReference type="EMBL" id="CEK94186.1"/>
    </source>
</evidence>
<proteinExistence type="predicted"/>
<feature type="non-terminal residue" evidence="1">
    <location>
        <position position="1"/>
    </location>
</feature>
<gene>
    <name evidence="1" type="primary">ORF199494</name>
</gene>
<dbReference type="AlphaFoldDB" id="A0A0B7BP91"/>
<sequence length="94" mass="9972">TNNKSCIGVCYCVQGSLNDLENKEARALSAFPLWSRSSSNTACRGKPLAISRVTTVSENCEDDEDDDDDAADDDGCDVLTWVGLLANGELAPAS</sequence>
<accession>A0A0B7BP91</accession>
<protein>
    <submittedName>
        <fullName evidence="1">Uncharacterized protein</fullName>
    </submittedName>
</protein>
<name>A0A0B7BP91_9EUPU</name>
<organism evidence="1">
    <name type="scientific">Arion vulgaris</name>
    <dbReference type="NCBI Taxonomy" id="1028688"/>
    <lineage>
        <taxon>Eukaryota</taxon>
        <taxon>Metazoa</taxon>
        <taxon>Spiralia</taxon>
        <taxon>Lophotrochozoa</taxon>
        <taxon>Mollusca</taxon>
        <taxon>Gastropoda</taxon>
        <taxon>Heterobranchia</taxon>
        <taxon>Euthyneura</taxon>
        <taxon>Panpulmonata</taxon>
        <taxon>Eupulmonata</taxon>
        <taxon>Stylommatophora</taxon>
        <taxon>Helicina</taxon>
        <taxon>Arionoidea</taxon>
        <taxon>Arionidae</taxon>
        <taxon>Arion</taxon>
    </lineage>
</organism>
<reference evidence="1" key="1">
    <citation type="submission" date="2014-12" db="EMBL/GenBank/DDBJ databases">
        <title>Insight into the proteome of Arion vulgaris.</title>
        <authorList>
            <person name="Aradska J."/>
            <person name="Bulat T."/>
            <person name="Smidak R."/>
            <person name="Sarate P."/>
            <person name="Gangsoo J."/>
            <person name="Sialana F."/>
            <person name="Bilban M."/>
            <person name="Lubec G."/>
        </authorList>
    </citation>
    <scope>NUCLEOTIDE SEQUENCE</scope>
    <source>
        <tissue evidence="1">Skin</tissue>
    </source>
</reference>
<dbReference type="EMBL" id="HACG01047321">
    <property type="protein sequence ID" value="CEK94186.1"/>
    <property type="molecule type" value="Transcribed_RNA"/>
</dbReference>